<evidence type="ECO:0000313" key="2">
    <source>
        <dbReference type="EMBL" id="KAK0739026.1"/>
    </source>
</evidence>
<dbReference type="Proteomes" id="UP001172159">
    <property type="component" value="Unassembled WGS sequence"/>
</dbReference>
<evidence type="ECO:0000313" key="3">
    <source>
        <dbReference type="Proteomes" id="UP001172159"/>
    </source>
</evidence>
<dbReference type="PANTHER" id="PTHR40788">
    <property type="entry name" value="CLR5 DOMAIN-CONTAINING PROTEIN-RELATED"/>
    <property type="match status" value="1"/>
</dbReference>
<accession>A0AA40EHY1</accession>
<comment type="caution">
    <text evidence="2">The sequence shown here is derived from an EMBL/GenBank/DDBJ whole genome shotgun (WGS) entry which is preliminary data.</text>
</comment>
<protein>
    <submittedName>
        <fullName evidence="2">Uncharacterized protein</fullName>
    </submittedName>
</protein>
<evidence type="ECO:0000256" key="1">
    <source>
        <dbReference type="SAM" id="MobiDB-lite"/>
    </source>
</evidence>
<organism evidence="2 3">
    <name type="scientific">Apiosordaria backusii</name>
    <dbReference type="NCBI Taxonomy" id="314023"/>
    <lineage>
        <taxon>Eukaryota</taxon>
        <taxon>Fungi</taxon>
        <taxon>Dikarya</taxon>
        <taxon>Ascomycota</taxon>
        <taxon>Pezizomycotina</taxon>
        <taxon>Sordariomycetes</taxon>
        <taxon>Sordariomycetidae</taxon>
        <taxon>Sordariales</taxon>
        <taxon>Lasiosphaeriaceae</taxon>
        <taxon>Apiosordaria</taxon>
    </lineage>
</organism>
<gene>
    <name evidence="2" type="ORF">B0T21DRAFT_361778</name>
</gene>
<dbReference type="PANTHER" id="PTHR40788:SF2">
    <property type="entry name" value="CLR5 DOMAIN-CONTAINING PROTEIN"/>
    <property type="match status" value="1"/>
</dbReference>
<dbReference type="AlphaFoldDB" id="A0AA40EHY1"/>
<reference evidence="2" key="1">
    <citation type="submission" date="2023-06" db="EMBL/GenBank/DDBJ databases">
        <title>Genome-scale phylogeny and comparative genomics of the fungal order Sordariales.</title>
        <authorList>
            <consortium name="Lawrence Berkeley National Laboratory"/>
            <person name="Hensen N."/>
            <person name="Bonometti L."/>
            <person name="Westerberg I."/>
            <person name="Brannstrom I.O."/>
            <person name="Guillou S."/>
            <person name="Cros-Aarteil S."/>
            <person name="Calhoun S."/>
            <person name="Haridas S."/>
            <person name="Kuo A."/>
            <person name="Mondo S."/>
            <person name="Pangilinan J."/>
            <person name="Riley R."/>
            <person name="Labutti K."/>
            <person name="Andreopoulos B."/>
            <person name="Lipzen A."/>
            <person name="Chen C."/>
            <person name="Yanf M."/>
            <person name="Daum C."/>
            <person name="Ng V."/>
            <person name="Clum A."/>
            <person name="Steindorff A."/>
            <person name="Ohm R."/>
            <person name="Martin F."/>
            <person name="Silar P."/>
            <person name="Natvig D."/>
            <person name="Lalanne C."/>
            <person name="Gautier V."/>
            <person name="Ament-Velasquez S.L."/>
            <person name="Kruys A."/>
            <person name="Hutchinson M.I."/>
            <person name="Powell A.J."/>
            <person name="Barry K."/>
            <person name="Miller A.N."/>
            <person name="Grigoriev I.V."/>
            <person name="Debuchy R."/>
            <person name="Gladieux P."/>
            <person name="Thoren M.H."/>
            <person name="Johannesson H."/>
        </authorList>
    </citation>
    <scope>NUCLEOTIDE SEQUENCE</scope>
    <source>
        <strain evidence="2">CBS 540.89</strain>
    </source>
</reference>
<name>A0AA40EHY1_9PEZI</name>
<proteinExistence type="predicted"/>
<keyword evidence="3" id="KW-1185">Reference proteome</keyword>
<sequence>MARVNLCDVDFNNPSRFAELLGPNSALPIPVFKSPGDVRKETRERSQTIHETYNTLHAIVTRHEETIQKRWVKKSGQQRRKVLLECWPGMSAVHRPDFEAFRKETMEQRDQGTKYRESFMWPYINQEDLSKPKSLLLLLNARARHHPSHFAAADITAIRFGVVTNAIVRVFLNGYVMILNDAMDPDKYGELIAWDDHPDAFEWMHTQKQFLPGDGLIVLEIQERILRFLLDCSKAILHDIPEDKLTSGTYSVRPEPHLKTEVEANGFESLAVMAAETPYRLPARIDFKRMELLLEAKVSAAKDHIWALREDPGYFADRIVDIREHRQEMLKDIMGDIHPALRPGAGAIVGARVIANIVIEAYSELEIFTELHRQAKELRLLHDKHATRLSPIEDLPEDFLDRLLTFRHYLRQAAKGPLGALRQNVVASPPMRRFFVRQQPPSATTSQIVVMSRPGNTLTKVEGHLNWLLSTLWEDGRMLFLADMPLVLDELERLLQTEPRAADLISSRIAEIISNASIISRCLGQINQYQPWARGFDSAEVDKLEGIQQGFAVWAKPLSYMVEGIRDQDFVRIAHLGDTSNRRFFYPTEKHRTKENVEALRGAERNLGEFWRAVDEIVDFNCEHLQGTVTRALLSEKRMLQCTPEWVDSGSVTEKKRQQRNAASGGVESLFKPLSTLYFSEETAGQPKVPITAKAKTKTKGESKETSLPPVSHEHVDNRAEPTPIRVDSRALKVFRTLFFNPGVTSSPGEVSWQDFIYAMTSTGLFSAEKLYGSAWQFQRLDTESQTRIQFHQPHPRGKIPFTMARRMGRRLTRAFGWIGGMFVLRENEDASQG</sequence>
<feature type="region of interest" description="Disordered" evidence="1">
    <location>
        <begin position="694"/>
        <end position="718"/>
    </location>
</feature>
<dbReference type="EMBL" id="JAUKTV010000004">
    <property type="protein sequence ID" value="KAK0739026.1"/>
    <property type="molecule type" value="Genomic_DNA"/>
</dbReference>